<feature type="compositionally biased region" description="Polar residues" evidence="2">
    <location>
        <begin position="150"/>
        <end position="178"/>
    </location>
</feature>
<dbReference type="Pfam" id="PF09755">
    <property type="entry name" value="DUF2046"/>
    <property type="match status" value="1"/>
</dbReference>
<gene>
    <name evidence="3" type="ORF">C8F04DRAFT_1039644</name>
</gene>
<feature type="compositionally biased region" description="Polar residues" evidence="2">
    <location>
        <begin position="610"/>
        <end position="621"/>
    </location>
</feature>
<feature type="region of interest" description="Disordered" evidence="2">
    <location>
        <begin position="558"/>
        <end position="621"/>
    </location>
</feature>
<feature type="region of interest" description="Disordered" evidence="2">
    <location>
        <begin position="271"/>
        <end position="346"/>
    </location>
</feature>
<dbReference type="InterPro" id="IPR019152">
    <property type="entry name" value="DUF2046"/>
</dbReference>
<dbReference type="EMBL" id="JARJCM010000067">
    <property type="protein sequence ID" value="KAJ7033076.1"/>
    <property type="molecule type" value="Genomic_DNA"/>
</dbReference>
<name>A0AAD6SS48_9AGAR</name>
<evidence type="ECO:0000256" key="2">
    <source>
        <dbReference type="SAM" id="MobiDB-lite"/>
    </source>
</evidence>
<feature type="compositionally biased region" description="Polar residues" evidence="2">
    <location>
        <begin position="574"/>
        <end position="600"/>
    </location>
</feature>
<feature type="region of interest" description="Disordered" evidence="2">
    <location>
        <begin position="390"/>
        <end position="437"/>
    </location>
</feature>
<accession>A0AAD6SS48</accession>
<evidence type="ECO:0000313" key="4">
    <source>
        <dbReference type="Proteomes" id="UP001218188"/>
    </source>
</evidence>
<comment type="caution">
    <text evidence="3">The sequence shown here is derived from an EMBL/GenBank/DDBJ whole genome shotgun (WGS) entry which is preliminary data.</text>
</comment>
<proteinExistence type="predicted"/>
<dbReference type="Proteomes" id="UP001218188">
    <property type="component" value="Unassembled WGS sequence"/>
</dbReference>
<feature type="compositionally biased region" description="Polar residues" evidence="2">
    <location>
        <begin position="201"/>
        <end position="211"/>
    </location>
</feature>
<feature type="compositionally biased region" description="Low complexity" evidence="2">
    <location>
        <begin position="212"/>
        <end position="230"/>
    </location>
</feature>
<feature type="compositionally biased region" description="Polar residues" evidence="2">
    <location>
        <begin position="511"/>
        <end position="520"/>
    </location>
</feature>
<dbReference type="CDD" id="cd06464">
    <property type="entry name" value="ACD_sHsps-like"/>
    <property type="match status" value="1"/>
</dbReference>
<protein>
    <recommendedName>
        <fullName evidence="5">SHSP domain-containing protein</fullName>
    </recommendedName>
</protein>
<feature type="compositionally biased region" description="Low complexity" evidence="2">
    <location>
        <begin position="413"/>
        <end position="428"/>
    </location>
</feature>
<reference evidence="3" key="1">
    <citation type="submission" date="2023-03" db="EMBL/GenBank/DDBJ databases">
        <title>Massive genome expansion in bonnet fungi (Mycena s.s.) driven by repeated elements and novel gene families across ecological guilds.</title>
        <authorList>
            <consortium name="Lawrence Berkeley National Laboratory"/>
            <person name="Harder C.B."/>
            <person name="Miyauchi S."/>
            <person name="Viragh M."/>
            <person name="Kuo A."/>
            <person name="Thoen E."/>
            <person name="Andreopoulos B."/>
            <person name="Lu D."/>
            <person name="Skrede I."/>
            <person name="Drula E."/>
            <person name="Henrissat B."/>
            <person name="Morin E."/>
            <person name="Kohler A."/>
            <person name="Barry K."/>
            <person name="LaButti K."/>
            <person name="Morin E."/>
            <person name="Salamov A."/>
            <person name="Lipzen A."/>
            <person name="Mereny Z."/>
            <person name="Hegedus B."/>
            <person name="Baldrian P."/>
            <person name="Stursova M."/>
            <person name="Weitz H."/>
            <person name="Taylor A."/>
            <person name="Grigoriev I.V."/>
            <person name="Nagy L.G."/>
            <person name="Martin F."/>
            <person name="Kauserud H."/>
        </authorList>
    </citation>
    <scope>NUCLEOTIDE SEQUENCE</scope>
    <source>
        <strain evidence="3">CBHHK200</strain>
    </source>
</reference>
<evidence type="ECO:0000313" key="3">
    <source>
        <dbReference type="EMBL" id="KAJ7033076.1"/>
    </source>
</evidence>
<evidence type="ECO:0000256" key="1">
    <source>
        <dbReference type="SAM" id="Coils"/>
    </source>
</evidence>
<evidence type="ECO:0008006" key="5">
    <source>
        <dbReference type="Google" id="ProtNLM"/>
    </source>
</evidence>
<feature type="region of interest" description="Disordered" evidence="2">
    <location>
        <begin position="705"/>
        <end position="725"/>
    </location>
</feature>
<keyword evidence="1" id="KW-0175">Coiled coil</keyword>
<dbReference type="InterPro" id="IPR008978">
    <property type="entry name" value="HSP20-like_chaperone"/>
</dbReference>
<feature type="compositionally biased region" description="Low complexity" evidence="2">
    <location>
        <begin position="277"/>
        <end position="287"/>
    </location>
</feature>
<feature type="region of interest" description="Disordered" evidence="2">
    <location>
        <begin position="511"/>
        <end position="544"/>
    </location>
</feature>
<feature type="compositionally biased region" description="Low complexity" evidence="2">
    <location>
        <begin position="710"/>
        <end position="720"/>
    </location>
</feature>
<organism evidence="3 4">
    <name type="scientific">Mycena alexandri</name>
    <dbReference type="NCBI Taxonomy" id="1745969"/>
    <lineage>
        <taxon>Eukaryota</taxon>
        <taxon>Fungi</taxon>
        <taxon>Dikarya</taxon>
        <taxon>Basidiomycota</taxon>
        <taxon>Agaricomycotina</taxon>
        <taxon>Agaricomycetes</taxon>
        <taxon>Agaricomycetidae</taxon>
        <taxon>Agaricales</taxon>
        <taxon>Marasmiineae</taxon>
        <taxon>Mycenaceae</taxon>
        <taxon>Mycena</taxon>
    </lineage>
</organism>
<feature type="compositionally biased region" description="Low complexity" evidence="2">
    <location>
        <begin position="320"/>
        <end position="333"/>
    </location>
</feature>
<feature type="compositionally biased region" description="Basic and acidic residues" evidence="2">
    <location>
        <begin position="334"/>
        <end position="344"/>
    </location>
</feature>
<feature type="coiled-coil region" evidence="1">
    <location>
        <begin position="26"/>
        <end position="60"/>
    </location>
</feature>
<sequence length="801" mass="87496">MSISPPVRRLSVSSLTRQEELINAYEAEEERIINGLVLKLEKLREEKIELENVLEAESESHVNKLSRELSGLRLAQLAGIGASPASGPSDPSAEIMLAALQRENAALRSRLVDTERDYVRISRLNEVYREELLEHRNRLGLPVDHLIGLTSSDPYSQPTHQRPQSAYSSNTSSPTNSVLHFPTSRPTNGVPIPRPTAQIRRVSSNNISEGNTPLSHSPSSSSDSPFPFSPVTSPNPTSYVSVNSNITSPPTSFNPGGVTFGAPSRGLTYPSVPPPSLSSSFGSPTVSYHMPHRERDNSLSPVEPQSRRNSIRRGGARVVESGSLRSISRSTSQSRRESVERGGRVAETGQLVPRMIGPAGPIAFYSSESFSATSHDLLLTTMSYYAGQQGSGQYPDEYASHSTPPTPRDPNYQPQSQWEQQPESQHSQISDQMSQQALEQALEVPPPPQQSTFHQPLEDPQHLVPSQILPRGAHDLTPIRLLPVTGQPPGRSPPVEIKPVMLQVDTTLRSTAHAGSSTRPASRARHQHQFHPYQRPASASGQRREIEAHHHVRFASQTNTPQMHPGSAMHSPASARQTFASPSEYPQQVSSPAATRQTFASPPMSDYAQPGQQGASPSFVSTSPLGAPPEGAFAQNLVAQQQHAPPPTDERRYIIRADTHYDPGTRVLTALLELPGLKRRDVSITLATTPFNRLRQVTVRGQSRPPFLLSTSSSSSSSTTAPAPPMLRERKYGRFARAFPVPIDTQVRLVLLASLFLTRLFVRVPTNPDDVDATMEDGVLVLKIQCGLPAASADEHEIPIR</sequence>
<dbReference type="AlphaFoldDB" id="A0AAD6SS48"/>
<dbReference type="Gene3D" id="2.60.40.790">
    <property type="match status" value="1"/>
</dbReference>
<keyword evidence="4" id="KW-1185">Reference proteome</keyword>
<feature type="region of interest" description="Disordered" evidence="2">
    <location>
        <begin position="150"/>
        <end position="230"/>
    </location>
</feature>